<feature type="compositionally biased region" description="Acidic residues" evidence="1">
    <location>
        <begin position="1704"/>
        <end position="1720"/>
    </location>
</feature>
<dbReference type="PANTHER" id="PTHR22042">
    <property type="entry name" value="TANKYRASE 1 BINDING PROTEIN"/>
    <property type="match status" value="1"/>
</dbReference>
<protein>
    <recommendedName>
        <fullName evidence="2">Tankyrase 1-binding protein C-terminal domain-containing protein</fullName>
    </recommendedName>
</protein>
<dbReference type="PANTHER" id="PTHR22042:SF3">
    <property type="entry name" value="RIKEN CDNA 2900026A02 GENE"/>
    <property type="match status" value="1"/>
</dbReference>
<reference evidence="3" key="1">
    <citation type="journal article" date="2023" name="DNA Res.">
        <title>Chromosome-level genome assembly of Phrynocephalus forsythii using third-generation DNA sequencing and Hi-C analysis.</title>
        <authorList>
            <person name="Qi Y."/>
            <person name="Zhao W."/>
            <person name="Zhao Y."/>
            <person name="Niu C."/>
            <person name="Cao S."/>
            <person name="Zhang Y."/>
        </authorList>
    </citation>
    <scope>NUCLEOTIDE SEQUENCE</scope>
    <source>
        <tissue evidence="3">Muscle</tissue>
    </source>
</reference>
<feature type="compositionally biased region" description="Polar residues" evidence="1">
    <location>
        <begin position="1665"/>
        <end position="1676"/>
    </location>
</feature>
<dbReference type="Pfam" id="PF15327">
    <property type="entry name" value="Tankyrase_bdg_C"/>
    <property type="match status" value="1"/>
</dbReference>
<feature type="compositionally biased region" description="Basic and acidic residues" evidence="1">
    <location>
        <begin position="1473"/>
        <end position="1483"/>
    </location>
</feature>
<dbReference type="OrthoDB" id="9950932at2759"/>
<comment type="caution">
    <text evidence="3">The sequence shown here is derived from an EMBL/GenBank/DDBJ whole genome shotgun (WGS) entry which is preliminary data.</text>
</comment>
<feature type="compositionally biased region" description="Gly residues" evidence="1">
    <location>
        <begin position="922"/>
        <end position="939"/>
    </location>
</feature>
<feature type="compositionally biased region" description="Basic and acidic residues" evidence="1">
    <location>
        <begin position="159"/>
        <end position="170"/>
    </location>
</feature>
<feature type="compositionally biased region" description="Basic and acidic residues" evidence="1">
    <location>
        <begin position="1046"/>
        <end position="1056"/>
    </location>
</feature>
<proteinExistence type="predicted"/>
<feature type="compositionally biased region" description="Basic and acidic residues" evidence="1">
    <location>
        <begin position="577"/>
        <end position="589"/>
    </location>
</feature>
<feature type="compositionally biased region" description="Basic and acidic residues" evidence="1">
    <location>
        <begin position="690"/>
        <end position="700"/>
    </location>
</feature>
<keyword evidence="4" id="KW-1185">Reference proteome</keyword>
<feature type="compositionally biased region" description="Basic and acidic residues" evidence="1">
    <location>
        <begin position="547"/>
        <end position="570"/>
    </location>
</feature>
<feature type="compositionally biased region" description="Basic and acidic residues" evidence="1">
    <location>
        <begin position="879"/>
        <end position="903"/>
    </location>
</feature>
<feature type="domain" description="Tankyrase 1-binding protein C-terminal" evidence="2">
    <location>
        <begin position="1659"/>
        <end position="1847"/>
    </location>
</feature>
<feature type="compositionally biased region" description="Pro residues" evidence="1">
    <location>
        <begin position="1756"/>
        <end position="1772"/>
    </location>
</feature>
<feature type="compositionally biased region" description="Polar residues" evidence="1">
    <location>
        <begin position="1566"/>
        <end position="1582"/>
    </location>
</feature>
<feature type="compositionally biased region" description="Basic and acidic residues" evidence="1">
    <location>
        <begin position="1740"/>
        <end position="1755"/>
    </location>
</feature>
<dbReference type="InterPro" id="IPR040006">
    <property type="entry name" value="TNKS1BP1-like"/>
</dbReference>
<feature type="compositionally biased region" description="Polar residues" evidence="1">
    <location>
        <begin position="701"/>
        <end position="715"/>
    </location>
</feature>
<feature type="compositionally biased region" description="Basic residues" evidence="1">
    <location>
        <begin position="1682"/>
        <end position="1700"/>
    </location>
</feature>
<feature type="compositionally biased region" description="Polar residues" evidence="1">
    <location>
        <begin position="1319"/>
        <end position="1332"/>
    </location>
</feature>
<feature type="compositionally biased region" description="Basic and acidic residues" evidence="1">
    <location>
        <begin position="311"/>
        <end position="330"/>
    </location>
</feature>
<sequence length="1860" mass="199649">MRAMATQVEVSAPLAALANLGERRSGATLPPAFLASLSEAGSHSREPLQDGPPARAAGMPPAVSRPRLTPKPFSRGQSSESFAMVRPPIPSLKSGPGAMKAAALGQTSEGTLEAVGLAGKVPPLVDHQAAQSRSPQEMVANVPFCSGSPANTVILFESGRPEPGRAKGAPEEASSQAAKAEATHRRPEGASSIHRQLSLSSEVRPASWNPRRPVERKETFSGVLEEQEKDVAKQPGREEHHHQPRPWTRPVSVFFLESLKEPKPAGPEVPGGPSEPEKPWARKPRPLSMDLTSRFESRELSLQRKPSLLEGTERKPVAHVARAADTRALRAGEAAGTRTPDPPSKSESPGGVGAAADSLWAKSQAVQKPPPSEPSPVGQSLPKAPSQVSAKEQKSLWEQKLKNQPEEPKEREGLMADPSEKSKEPPRSKGPPAPNWVASGRPDTGAASKTAAEALGPGNRGWTAGSVHWAAPCPEAEGKPPAGPASSLESSEKGSRVLNIQQRIRELTDENAETKPVPLRRSFRSRPLSADLTKLFSSPAAAGGKAQPERQPESNRKPASEAEDIHEKEALPSCEAGCREGCSDGEPRKPQQASKMTLAGGHPKRDGSPGKERQSGDPQPIDEPTLALSREVKTSSTLPARSVAIKTVRATLFDHTVQRLSVAARHLGPEPPWPLGSELVGGQSGPSLESRVERVRDAGESSRTLPSRQADTQAVSEEPKRAKPVGEGETPQVSPLDKRNVQCHIDHSVAKHVEESLMYQRIEPRYEILQTIGERVQSEAVVAVPGDKAVTLHSKMSLKEQRGAGSGHATGPTWPQNLDTNDVRKGDGFISKPNPAGEGAAKTRASKELNASHTQAAEWSKNRARQQLQPTRKGSPFPERTKDAVLPEDRGSRLPSETEKGRSEPLLAGMVEGPARLRGLGVWPGGRGSSEGATAGGNQGPFLMSERGDQPPPRRVAQEQRRSGTEPNVTHEEPGSRMSGPRASPAACGPPERHALDSEAGGPLIQPPDSVGEERPRRSLHPASSPRALDRWRRRTLPHGAASFEETVKPLARRDSLQLQEGALARRSPRARPEGEPKDGSGVRSPRSPSEGKATYFALTCQRPAAEKGNVSRSPREAPQSKHAPSLPDETRRAQLADSPPGAGFQDIMRGSLDGPLCPGREGPTEETPGRGAMARLPAQARAGSWVRLEGAEERVPEVEPRPLSHLRPLQPDSRQGQPMHQGHGESKGPAVESYRSRVLDLDLLMAAYQEGSKKAALAPERGEVSHSQESSRWPWEQRAPPRSPAERGSRRGAPGREHSLGIHRQEGSPVEPSPLQEGETSQGDWSQSSSPAKARETTFIPPHWGRPAAEVPKSLPSGHIGTRKKTFILDDEPAEALRSWQPGTRGANRGPVGVAGESPPPTPPSSPALARGSLQKGTSPKPQAEACSEERWHWSLRTRRAGASVPQDPSIAHSGAQTHGPAKTGLPSALADLRRSYSEKVHQARGRTSLPPGTPAREWQVEEGGGVAQVSPLEATPIQPMSRRSIGPWDAPISAGSKDQLKQCFGRPPTGAKDTDTLVPEADSQYGTWSDQRLSGDSPCSSFVPESPSSEGNLTPARRRLPSSWPSSSSSSQTDPTPATDPHDASQGPRSTSLDRSSTDVELSAEGPDPPAPAMEASLDFSFLEQTSVLDSSALKTRVQLSKRRRRQRAPLSHSLRRSALHEEEEEEEEGEEEEEEEDRQPHSVEAVVAESTWMFRDSTGEKLAPREELEGEGKPPPSEKSPFSPPPRLPVFPGMDHSALKAQLRKRHEPEGTGGAAPAQPSRAPKSPFQAGLSSGRMLPLGTEKEERAEEPPSPQWLKALRTKKRQSQYEPGVTPTA</sequence>
<dbReference type="InterPro" id="IPR032764">
    <property type="entry name" value="Tankyrase-bd_C"/>
</dbReference>
<name>A0A9Q0XCJ7_9SAUR</name>
<evidence type="ECO:0000256" key="1">
    <source>
        <dbReference type="SAM" id="MobiDB-lite"/>
    </source>
</evidence>
<feature type="compositionally biased region" description="Low complexity" evidence="1">
    <location>
        <begin position="1603"/>
        <end position="1613"/>
    </location>
</feature>
<feature type="region of interest" description="Disordered" evidence="1">
    <location>
        <begin position="1253"/>
        <end position="1860"/>
    </location>
</feature>
<feature type="region of interest" description="Disordered" evidence="1">
    <location>
        <begin position="1193"/>
        <end position="1235"/>
    </location>
</feature>
<feature type="region of interest" description="Disordered" evidence="1">
    <location>
        <begin position="158"/>
        <end position="645"/>
    </location>
</feature>
<feature type="region of interest" description="Disordered" evidence="1">
    <location>
        <begin position="666"/>
        <end position="735"/>
    </location>
</feature>
<evidence type="ECO:0000313" key="3">
    <source>
        <dbReference type="EMBL" id="KAJ7309895.1"/>
    </source>
</evidence>
<gene>
    <name evidence="3" type="ORF">JRQ81_007972</name>
</gene>
<dbReference type="EMBL" id="JAPFRF010000016">
    <property type="protein sequence ID" value="KAJ7309895.1"/>
    <property type="molecule type" value="Genomic_DNA"/>
</dbReference>
<feature type="compositionally biased region" description="Basic and acidic residues" evidence="1">
    <location>
        <begin position="956"/>
        <end position="975"/>
    </location>
</feature>
<feature type="compositionally biased region" description="Basic and acidic residues" evidence="1">
    <location>
        <begin position="391"/>
        <end position="427"/>
    </location>
</feature>
<feature type="compositionally biased region" description="Basic and acidic residues" evidence="1">
    <location>
        <begin position="717"/>
        <end position="726"/>
    </location>
</feature>
<evidence type="ECO:0000259" key="2">
    <source>
        <dbReference type="SMART" id="SM01319"/>
    </source>
</evidence>
<feature type="compositionally biased region" description="Basic and acidic residues" evidence="1">
    <location>
        <begin position="293"/>
        <end position="302"/>
    </location>
</feature>
<dbReference type="Proteomes" id="UP001142489">
    <property type="component" value="Unassembled WGS sequence"/>
</dbReference>
<accession>A0A9Q0XCJ7</accession>
<feature type="compositionally biased region" description="Basic and acidic residues" evidence="1">
    <location>
        <begin position="603"/>
        <end position="615"/>
    </location>
</feature>
<feature type="compositionally biased region" description="Basic and acidic residues" evidence="1">
    <location>
        <begin position="1193"/>
        <end position="1203"/>
    </location>
</feature>
<evidence type="ECO:0000313" key="4">
    <source>
        <dbReference type="Proteomes" id="UP001142489"/>
    </source>
</evidence>
<organism evidence="3 4">
    <name type="scientific">Phrynocephalus forsythii</name>
    <dbReference type="NCBI Taxonomy" id="171643"/>
    <lineage>
        <taxon>Eukaryota</taxon>
        <taxon>Metazoa</taxon>
        <taxon>Chordata</taxon>
        <taxon>Craniata</taxon>
        <taxon>Vertebrata</taxon>
        <taxon>Euteleostomi</taxon>
        <taxon>Lepidosauria</taxon>
        <taxon>Squamata</taxon>
        <taxon>Bifurcata</taxon>
        <taxon>Unidentata</taxon>
        <taxon>Episquamata</taxon>
        <taxon>Toxicofera</taxon>
        <taxon>Iguania</taxon>
        <taxon>Acrodonta</taxon>
        <taxon>Agamidae</taxon>
        <taxon>Agaminae</taxon>
        <taxon>Phrynocephalus</taxon>
    </lineage>
</organism>
<feature type="compositionally biased region" description="Low complexity" evidence="1">
    <location>
        <begin position="51"/>
        <end position="62"/>
    </location>
</feature>
<feature type="compositionally biased region" description="Low complexity" evidence="1">
    <location>
        <begin position="171"/>
        <end position="180"/>
    </location>
</feature>
<feature type="region of interest" description="Disordered" evidence="1">
    <location>
        <begin position="799"/>
        <end position="1179"/>
    </location>
</feature>
<feature type="region of interest" description="Disordered" evidence="1">
    <location>
        <begin position="36"/>
        <end position="102"/>
    </location>
</feature>
<feature type="compositionally biased region" description="Basic and acidic residues" evidence="1">
    <location>
        <begin position="1071"/>
        <end position="1081"/>
    </location>
</feature>
<feature type="compositionally biased region" description="Basic and acidic residues" evidence="1">
    <location>
        <begin position="1285"/>
        <end position="1307"/>
    </location>
</feature>
<dbReference type="SMART" id="SM01319">
    <property type="entry name" value="Tankyrase_bdg_C"/>
    <property type="match status" value="1"/>
</dbReference>
<feature type="compositionally biased region" description="Basic and acidic residues" evidence="1">
    <location>
        <begin position="229"/>
        <end position="241"/>
    </location>
</feature>